<keyword evidence="1" id="KW-0732">Signal</keyword>
<comment type="caution">
    <text evidence="2">The sequence shown here is derived from an EMBL/GenBank/DDBJ whole genome shotgun (WGS) entry which is preliminary data.</text>
</comment>
<organism evidence="2 3">
    <name type="scientific">Sulfuriferula multivorans</name>
    <dbReference type="NCBI Taxonomy" id="1559896"/>
    <lineage>
        <taxon>Bacteria</taxon>
        <taxon>Pseudomonadati</taxon>
        <taxon>Pseudomonadota</taxon>
        <taxon>Betaproteobacteria</taxon>
        <taxon>Nitrosomonadales</taxon>
        <taxon>Sulfuricellaceae</taxon>
        <taxon>Sulfuriferula</taxon>
    </lineage>
</organism>
<evidence type="ECO:0000256" key="1">
    <source>
        <dbReference type="SAM" id="SignalP"/>
    </source>
</evidence>
<evidence type="ECO:0000313" key="3">
    <source>
        <dbReference type="Proteomes" id="UP000286806"/>
    </source>
</evidence>
<feature type="chain" id="PRO_5019276969" description="DUF4148 domain-containing protein" evidence="1">
    <location>
        <begin position="27"/>
        <end position="107"/>
    </location>
</feature>
<feature type="signal peptide" evidence="1">
    <location>
        <begin position="1"/>
        <end position="26"/>
    </location>
</feature>
<sequence length="107" mass="11007">MRIRYLLMSIGAFCAIAAACLPAAQAMGTRPQSAAGLGTGQIVATAGIRGLDEEKLKAAQYDAAQVNQMESQTVGADAARSFAAQAGLHSRPIAYLPDPAQGNGIYP</sequence>
<gene>
    <name evidence="2" type="ORF">SFMTTN_1356</name>
</gene>
<reference evidence="2 3" key="1">
    <citation type="journal article" date="2019" name="Front. Microbiol.">
        <title>Genomes of Neutrophilic Sulfur-Oxidizing Chemolithoautotrophs Representing 9 Proteobacterial Species From 8 Genera.</title>
        <authorList>
            <person name="Watanabe T."/>
            <person name="Kojima H."/>
            <person name="Umezawa K."/>
            <person name="Hori C."/>
            <person name="Takasuka T.E."/>
            <person name="Kato Y."/>
            <person name="Fukui M."/>
        </authorList>
    </citation>
    <scope>NUCLEOTIDE SEQUENCE [LARGE SCALE GENOMIC DNA]</scope>
    <source>
        <strain evidence="2 3">TTN</strain>
    </source>
</reference>
<keyword evidence="3" id="KW-1185">Reference proteome</keyword>
<proteinExistence type="predicted"/>
<dbReference type="EMBL" id="BGOW01000013">
    <property type="protein sequence ID" value="GBL45546.1"/>
    <property type="molecule type" value="Genomic_DNA"/>
</dbReference>
<protein>
    <recommendedName>
        <fullName evidence="4">DUF4148 domain-containing protein</fullName>
    </recommendedName>
</protein>
<dbReference type="Proteomes" id="UP000286806">
    <property type="component" value="Unassembled WGS sequence"/>
</dbReference>
<name>A0A401JDA5_9PROT</name>
<dbReference type="AlphaFoldDB" id="A0A401JDA5"/>
<evidence type="ECO:0000313" key="2">
    <source>
        <dbReference type="EMBL" id="GBL45546.1"/>
    </source>
</evidence>
<dbReference type="RefSeq" id="WP_124704366.1">
    <property type="nucleotide sequence ID" value="NZ_BGOW01000013.1"/>
</dbReference>
<dbReference type="OrthoDB" id="8562053at2"/>
<accession>A0A401JDA5</accession>
<evidence type="ECO:0008006" key="4">
    <source>
        <dbReference type="Google" id="ProtNLM"/>
    </source>
</evidence>
<dbReference type="PROSITE" id="PS51257">
    <property type="entry name" value="PROKAR_LIPOPROTEIN"/>
    <property type="match status" value="1"/>
</dbReference>